<protein>
    <recommendedName>
        <fullName evidence="1">DNA-directed RNA polymerase</fullName>
        <ecNumber evidence="1">2.7.7.6</ecNumber>
    </recommendedName>
</protein>
<dbReference type="Gene3D" id="4.10.860.120">
    <property type="entry name" value="RNA polymerase II, clamp domain"/>
    <property type="match status" value="1"/>
</dbReference>
<evidence type="ECO:0000256" key="5">
    <source>
        <dbReference type="ARBA" id="ARBA00023163"/>
    </source>
</evidence>
<keyword evidence="5" id="KW-0804">Transcription</keyword>
<dbReference type="GO" id="GO:0006351">
    <property type="term" value="P:DNA-templated transcription"/>
    <property type="evidence" value="ECO:0007669"/>
    <property type="project" value="InterPro"/>
</dbReference>
<dbReference type="Gene3D" id="2.40.40.20">
    <property type="match status" value="1"/>
</dbReference>
<dbReference type="InterPro" id="IPR045867">
    <property type="entry name" value="DNA-dir_RpoC_beta_prime"/>
</dbReference>
<dbReference type="EC" id="2.7.7.6" evidence="1"/>
<reference evidence="7" key="1">
    <citation type="journal article" date="2020" name="Nature">
        <title>Giant virus diversity and host interactions through global metagenomics.</title>
        <authorList>
            <person name="Schulz F."/>
            <person name="Roux S."/>
            <person name="Paez-Espino D."/>
            <person name="Jungbluth S."/>
            <person name="Walsh D.A."/>
            <person name="Denef V.J."/>
            <person name="McMahon K.D."/>
            <person name="Konstantinidis K.T."/>
            <person name="Eloe-Fadrosh E.A."/>
            <person name="Kyrpides N.C."/>
            <person name="Woyke T."/>
        </authorList>
    </citation>
    <scope>NUCLEOTIDE SEQUENCE</scope>
    <source>
        <strain evidence="7">GVMAG-M-3300009161-52</strain>
    </source>
</reference>
<evidence type="ECO:0000256" key="4">
    <source>
        <dbReference type="ARBA" id="ARBA00022695"/>
    </source>
</evidence>
<sequence>MSLRDSDTNYEVGFINGIQFGVYSPEIILKKSVVHVNVDTLYDSNGEPRINGLFDPRMGYIEPRLKCKTCDQTYINCPGHFGHIELPKPVFNLQFEDYIVKILKCVCIKCSHLLINKNSQIIKNIMASTKGNYKDRFEKIFKIAQKVKTCGAIEKKSEKNDNLYDNGGCGAIQPSKYNSSNFRTEYVIAADWKYESGENPINISQELNADIILSIFKRIPDDDAYVMGFSSKWCMPSWLIITALPVVPPSVRPSVRQYNSQRSEDDLTNKYYDIIKSCQMLRDKLAKNVNISLDQIKQYSNLVQYNVITLFNNDIKGIPQALTRGGRPMKTLRQRLSGKEGRIRNNLMGKRVDFSARSVISPDANLSIEELGVPKKICMNLTFPEVVNKHNINRLYQLVRNGNKIYPGARSIKRISDGKQRLILEDKDTSTIILNLGDTVNRHLVNDDIVLFNRQPSLHRMSMMAHKVRVMEGNTFRLNVDVCKPYNADFDKLVVLKQNNLLSITSM</sequence>
<dbReference type="GO" id="GO:0003677">
    <property type="term" value="F:DNA binding"/>
    <property type="evidence" value="ECO:0007669"/>
    <property type="project" value="InterPro"/>
</dbReference>
<keyword evidence="3" id="KW-0808">Transferase</keyword>
<proteinExistence type="predicted"/>
<keyword evidence="4" id="KW-0548">Nucleotidyltransferase</keyword>
<organism evidence="7">
    <name type="scientific">viral metagenome</name>
    <dbReference type="NCBI Taxonomy" id="1070528"/>
    <lineage>
        <taxon>unclassified sequences</taxon>
        <taxon>metagenomes</taxon>
        <taxon>organismal metagenomes</taxon>
    </lineage>
</organism>
<evidence type="ECO:0000256" key="2">
    <source>
        <dbReference type="ARBA" id="ARBA00022478"/>
    </source>
</evidence>
<dbReference type="SMART" id="SM00663">
    <property type="entry name" value="RPOLA_N"/>
    <property type="match status" value="1"/>
</dbReference>
<dbReference type="InterPro" id="IPR044893">
    <property type="entry name" value="RNA_pol_Rpb1_clamp_domain"/>
</dbReference>
<dbReference type="Gene3D" id="3.30.1490.180">
    <property type="entry name" value="RNA polymerase ii"/>
    <property type="match status" value="1"/>
</dbReference>
<dbReference type="InterPro" id="IPR006592">
    <property type="entry name" value="RNA_pol_N"/>
</dbReference>
<dbReference type="Pfam" id="PF00623">
    <property type="entry name" value="RNA_pol_Rpb1_2"/>
    <property type="match status" value="1"/>
</dbReference>
<dbReference type="GO" id="GO:0003899">
    <property type="term" value="F:DNA-directed RNA polymerase activity"/>
    <property type="evidence" value="ECO:0007669"/>
    <property type="project" value="UniProtKB-EC"/>
</dbReference>
<dbReference type="Pfam" id="PF04997">
    <property type="entry name" value="RNA_pol_Rpb1_1"/>
    <property type="match status" value="1"/>
</dbReference>
<dbReference type="EMBL" id="MN738991">
    <property type="protein sequence ID" value="QHT34204.1"/>
    <property type="molecule type" value="Genomic_DNA"/>
</dbReference>
<name>A0A6C0EYF4_9ZZZZ</name>
<dbReference type="PANTHER" id="PTHR19376:SF32">
    <property type="entry name" value="DNA-DIRECTED RNA POLYMERASE III SUBUNIT RPC1"/>
    <property type="match status" value="1"/>
</dbReference>
<accession>A0A6C0EYF4</accession>
<dbReference type="InterPro" id="IPR000722">
    <property type="entry name" value="RNA_pol_asu"/>
</dbReference>
<evidence type="ECO:0000256" key="1">
    <source>
        <dbReference type="ARBA" id="ARBA00012418"/>
    </source>
</evidence>
<evidence type="ECO:0000259" key="6">
    <source>
        <dbReference type="SMART" id="SM00663"/>
    </source>
</evidence>
<dbReference type="GO" id="GO:0000428">
    <property type="term" value="C:DNA-directed RNA polymerase complex"/>
    <property type="evidence" value="ECO:0007669"/>
    <property type="project" value="UniProtKB-KW"/>
</dbReference>
<dbReference type="InterPro" id="IPR007080">
    <property type="entry name" value="RNA_pol_Rpb1_1"/>
</dbReference>
<dbReference type="AlphaFoldDB" id="A0A6C0EYF4"/>
<keyword evidence="2" id="KW-0240">DNA-directed RNA polymerase</keyword>
<evidence type="ECO:0000313" key="7">
    <source>
        <dbReference type="EMBL" id="QHT34204.1"/>
    </source>
</evidence>
<dbReference type="PANTHER" id="PTHR19376">
    <property type="entry name" value="DNA-DIRECTED RNA POLYMERASE"/>
    <property type="match status" value="1"/>
</dbReference>
<evidence type="ECO:0000256" key="3">
    <source>
        <dbReference type="ARBA" id="ARBA00022679"/>
    </source>
</evidence>
<dbReference type="SUPFAM" id="SSF64484">
    <property type="entry name" value="beta and beta-prime subunits of DNA dependent RNA-polymerase"/>
    <property type="match status" value="1"/>
</dbReference>
<feature type="domain" description="RNA polymerase N-terminal" evidence="6">
    <location>
        <begin position="237"/>
        <end position="505"/>
    </location>
</feature>